<comment type="subunit">
    <text evidence="7">Monomer.</text>
</comment>
<evidence type="ECO:0000256" key="6">
    <source>
        <dbReference type="ARBA" id="ARBA00023141"/>
    </source>
</evidence>
<dbReference type="GO" id="GO:0000287">
    <property type="term" value="F:magnesium ion binding"/>
    <property type="evidence" value="ECO:0007669"/>
    <property type="project" value="UniProtKB-UniRule"/>
</dbReference>
<dbReference type="Pfam" id="PF01202">
    <property type="entry name" value="SKI"/>
    <property type="match status" value="1"/>
</dbReference>
<dbReference type="KEGG" id="dtr:RSDT_0983"/>
<comment type="function">
    <text evidence="7">Catalyzes the specific phosphorylation of the 3-hydroxyl group of shikimic acid using ATP as a cosubstrate.</text>
</comment>
<evidence type="ECO:0000313" key="9">
    <source>
        <dbReference type="Proteomes" id="UP000242645"/>
    </source>
</evidence>
<dbReference type="AlphaFoldDB" id="A0A1J1DRK6"/>
<proteinExistence type="inferred from homology"/>
<organism evidence="8 9">
    <name type="scientific">Candidatus Desulfovibrio trichonymphae</name>
    <dbReference type="NCBI Taxonomy" id="1725232"/>
    <lineage>
        <taxon>Bacteria</taxon>
        <taxon>Pseudomonadati</taxon>
        <taxon>Thermodesulfobacteriota</taxon>
        <taxon>Desulfovibrionia</taxon>
        <taxon>Desulfovibrionales</taxon>
        <taxon>Desulfovibrionaceae</taxon>
        <taxon>Desulfovibrio</taxon>
    </lineage>
</organism>
<evidence type="ECO:0000256" key="1">
    <source>
        <dbReference type="ARBA" id="ARBA00022605"/>
    </source>
</evidence>
<evidence type="ECO:0000313" key="8">
    <source>
        <dbReference type="EMBL" id="BAV92495.1"/>
    </source>
</evidence>
<evidence type="ECO:0000256" key="3">
    <source>
        <dbReference type="ARBA" id="ARBA00022741"/>
    </source>
</evidence>
<feature type="binding site" evidence="7">
    <location>
        <position position="46"/>
    </location>
    <ligand>
        <name>substrate</name>
    </ligand>
</feature>
<dbReference type="CDD" id="cd00464">
    <property type="entry name" value="SK"/>
    <property type="match status" value="1"/>
</dbReference>
<dbReference type="GO" id="GO:0005524">
    <property type="term" value="F:ATP binding"/>
    <property type="evidence" value="ECO:0007669"/>
    <property type="project" value="UniProtKB-UniRule"/>
</dbReference>
<evidence type="ECO:0000256" key="4">
    <source>
        <dbReference type="ARBA" id="ARBA00022777"/>
    </source>
</evidence>
<dbReference type="GO" id="GO:0009423">
    <property type="term" value="P:chorismate biosynthetic process"/>
    <property type="evidence" value="ECO:0007669"/>
    <property type="project" value="UniProtKB-UniRule"/>
</dbReference>
<keyword evidence="4 7" id="KW-0418">Kinase</keyword>
<gene>
    <name evidence="7 8" type="primary">aroK</name>
    <name evidence="8" type="ORF">RSDT_0983</name>
</gene>
<dbReference type="HAMAP" id="MF_00109">
    <property type="entry name" value="Shikimate_kinase"/>
    <property type="match status" value="1"/>
</dbReference>
<keyword evidence="5 7" id="KW-0067">ATP-binding</keyword>
<protein>
    <recommendedName>
        <fullName evidence="7">Shikimate kinase</fullName>
        <shortName evidence="7">SK</shortName>
        <ecNumber evidence="7">2.7.1.71</ecNumber>
    </recommendedName>
</protein>
<dbReference type="PRINTS" id="PR01100">
    <property type="entry name" value="SHIKIMTKNASE"/>
</dbReference>
<dbReference type="EMBL" id="AP017368">
    <property type="protein sequence ID" value="BAV92495.1"/>
    <property type="molecule type" value="Genomic_DNA"/>
</dbReference>
<dbReference type="SUPFAM" id="SSF52540">
    <property type="entry name" value="P-loop containing nucleoside triphosphate hydrolases"/>
    <property type="match status" value="1"/>
</dbReference>
<feature type="binding site" evidence="7">
    <location>
        <begin position="24"/>
        <end position="29"/>
    </location>
    <ligand>
        <name>ATP</name>
        <dbReference type="ChEBI" id="CHEBI:30616"/>
    </ligand>
</feature>
<dbReference type="InterPro" id="IPR031322">
    <property type="entry name" value="Shikimate/glucono_kinase"/>
</dbReference>
<evidence type="ECO:0000256" key="5">
    <source>
        <dbReference type="ARBA" id="ARBA00022840"/>
    </source>
</evidence>
<dbReference type="GO" id="GO:0009073">
    <property type="term" value="P:aromatic amino acid family biosynthetic process"/>
    <property type="evidence" value="ECO:0007669"/>
    <property type="project" value="UniProtKB-KW"/>
</dbReference>
<reference evidence="8 9" key="1">
    <citation type="journal article" date="2017" name="ISME J.">
        <title>Genome of 'Ca. Desulfovibrio trichonymphae', an H2-oxidizing bacterium in a tripartite symbiotic system within a protist cell in the termite gut.</title>
        <authorList>
            <person name="Kuwahara H."/>
            <person name="Yuki M."/>
            <person name="Izawa K."/>
            <person name="Ohkuma M."/>
            <person name="Hongoh Y."/>
        </authorList>
    </citation>
    <scope>NUCLEOTIDE SEQUENCE [LARGE SCALE GENOMIC DNA]</scope>
    <source>
        <strain evidence="8 9">Rs-N31</strain>
    </source>
</reference>
<comment type="catalytic activity">
    <reaction evidence="7">
        <text>shikimate + ATP = 3-phosphoshikimate + ADP + H(+)</text>
        <dbReference type="Rhea" id="RHEA:13121"/>
        <dbReference type="ChEBI" id="CHEBI:15378"/>
        <dbReference type="ChEBI" id="CHEBI:30616"/>
        <dbReference type="ChEBI" id="CHEBI:36208"/>
        <dbReference type="ChEBI" id="CHEBI:145989"/>
        <dbReference type="ChEBI" id="CHEBI:456216"/>
        <dbReference type="EC" id="2.7.1.71"/>
    </reaction>
</comment>
<dbReference type="GO" id="GO:0004765">
    <property type="term" value="F:shikimate kinase activity"/>
    <property type="evidence" value="ECO:0007669"/>
    <property type="project" value="UniProtKB-UniRule"/>
</dbReference>
<feature type="binding site" evidence="7">
    <location>
        <position position="91"/>
    </location>
    <ligand>
        <name>substrate</name>
    </ligand>
</feature>
<comment type="cofactor">
    <cofactor evidence="7">
        <name>Mg(2+)</name>
        <dbReference type="ChEBI" id="CHEBI:18420"/>
    </cofactor>
    <text evidence="7">Binds 1 Mg(2+) ion per subunit.</text>
</comment>
<dbReference type="NCBIfam" id="NF040667">
    <property type="entry name" value="hom_kin_desulfo"/>
    <property type="match status" value="1"/>
</dbReference>
<evidence type="ECO:0000256" key="2">
    <source>
        <dbReference type="ARBA" id="ARBA00022679"/>
    </source>
</evidence>
<dbReference type="UniPathway" id="UPA00053">
    <property type="reaction ID" value="UER00088"/>
</dbReference>
<keyword evidence="9" id="KW-1185">Reference proteome</keyword>
<keyword evidence="2 7" id="KW-0808">Transferase</keyword>
<keyword evidence="3 7" id="KW-0547">Nucleotide-binding</keyword>
<keyword evidence="7" id="KW-0460">Magnesium</keyword>
<dbReference type="PANTHER" id="PTHR21087">
    <property type="entry name" value="SHIKIMATE KINASE"/>
    <property type="match status" value="1"/>
</dbReference>
<comment type="similarity">
    <text evidence="7">Belongs to the shikimate kinase family.</text>
</comment>
<keyword evidence="7" id="KW-0479">Metal-binding</keyword>
<dbReference type="PANTHER" id="PTHR21087:SF16">
    <property type="entry name" value="SHIKIMATE KINASE 1, CHLOROPLASTIC"/>
    <property type="match status" value="1"/>
</dbReference>
<keyword evidence="7" id="KW-0963">Cytoplasm</keyword>
<sequence length="183" mass="19669">MPIDSLITAPRKLAPCIVLIGMAGAGKSTVGEAIARALDWAFLDSDSIIEAIYGARLQTIADALGKDAFIDAECEIIRSLRINRTVIATGGSVVYRDAAMRHLTALGPLVYLDAPFVVIEKRVAAKPDRGLAIAPGESLADLFYERADLYNAWAPFHCAVHADSPGECARRIIRDLPPEVVRG</sequence>
<dbReference type="EC" id="2.7.1.71" evidence="7"/>
<dbReference type="RefSeq" id="WP_096400083.1">
    <property type="nucleotide sequence ID" value="NZ_AP017368.1"/>
</dbReference>
<accession>A0A1J1DRK6</accession>
<evidence type="ECO:0000256" key="7">
    <source>
        <dbReference type="HAMAP-Rule" id="MF_00109"/>
    </source>
</evidence>
<dbReference type="InterPro" id="IPR027417">
    <property type="entry name" value="P-loop_NTPase"/>
</dbReference>
<keyword evidence="1 7" id="KW-0028">Amino-acid biosynthesis</keyword>
<comment type="pathway">
    <text evidence="7">Metabolic intermediate biosynthesis; chorismate biosynthesis; chorismate from D-erythrose 4-phosphate and phosphoenolpyruvate: step 5/7.</text>
</comment>
<feature type="binding site" evidence="7">
    <location>
        <position position="146"/>
    </location>
    <ligand>
        <name>substrate</name>
    </ligand>
</feature>
<comment type="subcellular location">
    <subcellularLocation>
        <location evidence="7">Cytoplasm</location>
    </subcellularLocation>
</comment>
<comment type="caution">
    <text evidence="7">Lacks conserved residue(s) required for the propagation of feature annotation.</text>
</comment>
<dbReference type="GO" id="GO:0005829">
    <property type="term" value="C:cytosol"/>
    <property type="evidence" value="ECO:0007669"/>
    <property type="project" value="TreeGrafter"/>
</dbReference>
<dbReference type="OrthoDB" id="9800332at2"/>
<keyword evidence="6 7" id="KW-0057">Aromatic amino acid biosynthesis</keyword>
<dbReference type="GO" id="GO:0008652">
    <property type="term" value="P:amino acid biosynthetic process"/>
    <property type="evidence" value="ECO:0007669"/>
    <property type="project" value="UniProtKB-KW"/>
</dbReference>
<name>A0A1J1DRK6_9BACT</name>
<feature type="binding site" evidence="7">
    <location>
        <position position="28"/>
    </location>
    <ligand>
        <name>Mg(2+)</name>
        <dbReference type="ChEBI" id="CHEBI:18420"/>
    </ligand>
</feature>
<feature type="binding site" evidence="7">
    <location>
        <position position="126"/>
    </location>
    <ligand>
        <name>ATP</name>
        <dbReference type="ChEBI" id="CHEBI:30616"/>
    </ligand>
</feature>
<dbReference type="Proteomes" id="UP000242645">
    <property type="component" value="Chromosome"/>
</dbReference>
<dbReference type="Gene3D" id="3.40.50.300">
    <property type="entry name" value="P-loop containing nucleotide triphosphate hydrolases"/>
    <property type="match status" value="1"/>
</dbReference>
<dbReference type="InterPro" id="IPR000623">
    <property type="entry name" value="Shikimate_kinase/TSH1"/>
</dbReference>